<dbReference type="EnsemblBacteria" id="ABA49493">
    <property type="protein sequence ID" value="ABA49493"/>
    <property type="gene ID" value="BURPS1710b_2100"/>
</dbReference>
<reference evidence="1 2" key="1">
    <citation type="submission" date="2005-09" db="EMBL/GenBank/DDBJ databases">
        <authorList>
            <person name="Woods D.E."/>
            <person name="Nierman W.C."/>
        </authorList>
    </citation>
    <scope>NUCLEOTIDE SEQUENCE [LARGE SCALE GENOMIC DNA]</scope>
    <source>
        <strain evidence="1 2">1710b</strain>
    </source>
</reference>
<evidence type="ECO:0000313" key="1">
    <source>
        <dbReference type="EMBL" id="ABA49493.1"/>
    </source>
</evidence>
<dbReference type="HOGENOM" id="CLU_2567271_0_0_4"/>
<evidence type="ECO:0000313" key="2">
    <source>
        <dbReference type="Proteomes" id="UP000002700"/>
    </source>
</evidence>
<sequence length="81" mass="9530">MRRRDARRMRGVDRLAIDVMRGAVRTRRMPAPLRIEPARQRRANETRSIAAAQAARPARRMPGARRRGCVREWREPCPRRS</sequence>
<dbReference type="AlphaFoldDB" id="Q3JSF8"/>
<name>Q3JSF8_BURP1</name>
<dbReference type="KEGG" id="bpm:BURPS1710b_2100"/>
<proteinExistence type="predicted"/>
<dbReference type="Proteomes" id="UP000002700">
    <property type="component" value="Chromosome I"/>
</dbReference>
<dbReference type="EMBL" id="CP000124">
    <property type="protein sequence ID" value="ABA49493.1"/>
    <property type="molecule type" value="Genomic_DNA"/>
</dbReference>
<protein>
    <submittedName>
        <fullName evidence="1">Uncharacterized protein</fullName>
    </submittedName>
</protein>
<gene>
    <name evidence="1" type="ordered locus">BURPS1710b_2100</name>
</gene>
<organism evidence="1 2">
    <name type="scientific">Burkholderia pseudomallei (strain 1710b)</name>
    <dbReference type="NCBI Taxonomy" id="320372"/>
    <lineage>
        <taxon>Bacteria</taxon>
        <taxon>Pseudomonadati</taxon>
        <taxon>Pseudomonadota</taxon>
        <taxon>Betaproteobacteria</taxon>
        <taxon>Burkholderiales</taxon>
        <taxon>Burkholderiaceae</taxon>
        <taxon>Burkholderia</taxon>
        <taxon>pseudomallei group</taxon>
    </lineage>
</organism>
<accession>Q3JSF8</accession>